<dbReference type="InterPro" id="IPR015421">
    <property type="entry name" value="PyrdxlP-dep_Trfase_major"/>
</dbReference>
<comment type="cofactor">
    <cofactor evidence="1">
        <name>pyridoxal 5'-phosphate</name>
        <dbReference type="ChEBI" id="CHEBI:597326"/>
    </cofactor>
</comment>
<feature type="domain" description="Aminotransferase class V" evidence="3">
    <location>
        <begin position="30"/>
        <end position="436"/>
    </location>
</feature>
<dbReference type="SUPFAM" id="SSF53383">
    <property type="entry name" value="PLP-dependent transferases"/>
    <property type="match status" value="1"/>
</dbReference>
<dbReference type="eggNOG" id="COG0520">
    <property type="taxonomic scope" value="Bacteria"/>
</dbReference>
<dbReference type="InterPro" id="IPR015422">
    <property type="entry name" value="PyrdxlP-dep_Trfase_small"/>
</dbReference>
<organism evidence="4 5">
    <name type="scientific">Moorena producens 3L</name>
    <dbReference type="NCBI Taxonomy" id="489825"/>
    <lineage>
        <taxon>Bacteria</taxon>
        <taxon>Bacillati</taxon>
        <taxon>Cyanobacteriota</taxon>
        <taxon>Cyanophyceae</taxon>
        <taxon>Coleofasciculales</taxon>
        <taxon>Coleofasciculaceae</taxon>
        <taxon>Moorena</taxon>
    </lineage>
</organism>
<keyword evidence="2" id="KW-0663">Pyridoxal phosphate</keyword>
<dbReference type="EMBL" id="GL890825">
    <property type="protein sequence ID" value="EGJ34907.1"/>
    <property type="molecule type" value="Genomic_DNA"/>
</dbReference>
<evidence type="ECO:0000313" key="5">
    <source>
        <dbReference type="Proteomes" id="UP000003959"/>
    </source>
</evidence>
<dbReference type="GO" id="GO:0016829">
    <property type="term" value="F:lyase activity"/>
    <property type="evidence" value="ECO:0007669"/>
    <property type="project" value="UniProtKB-KW"/>
</dbReference>
<dbReference type="Pfam" id="PF00266">
    <property type="entry name" value="Aminotran_5"/>
    <property type="match status" value="1"/>
</dbReference>
<evidence type="ECO:0000313" key="4">
    <source>
        <dbReference type="EMBL" id="EGJ34907.1"/>
    </source>
</evidence>
<dbReference type="HOGENOM" id="CLU_003433_9_3_3"/>
<protein>
    <submittedName>
        <fullName evidence="4">Selenocysteine lyase</fullName>
    </submittedName>
</protein>
<dbReference type="InterPro" id="IPR000192">
    <property type="entry name" value="Aminotrans_V_dom"/>
</dbReference>
<gene>
    <name evidence="4" type="ORF">LYNGBM3L_10520</name>
</gene>
<dbReference type="RefSeq" id="WP_008179074.1">
    <property type="nucleotide sequence ID" value="NZ_GL890825.1"/>
</dbReference>
<dbReference type="Gene3D" id="3.90.1150.10">
    <property type="entry name" value="Aspartate Aminotransferase, domain 1"/>
    <property type="match status" value="1"/>
</dbReference>
<accession>F4XKQ2</accession>
<keyword evidence="5" id="KW-1185">Reference proteome</keyword>
<dbReference type="Gene3D" id="3.40.640.10">
    <property type="entry name" value="Type I PLP-dependent aspartate aminotransferase-like (Major domain)"/>
    <property type="match status" value="1"/>
</dbReference>
<evidence type="ECO:0000256" key="1">
    <source>
        <dbReference type="ARBA" id="ARBA00001933"/>
    </source>
</evidence>
<evidence type="ECO:0000259" key="3">
    <source>
        <dbReference type="Pfam" id="PF00266"/>
    </source>
</evidence>
<dbReference type="AlphaFoldDB" id="F4XKQ2"/>
<dbReference type="PANTHER" id="PTHR43586:SF8">
    <property type="entry name" value="CYSTEINE DESULFURASE 1, CHLOROPLASTIC"/>
    <property type="match status" value="1"/>
</dbReference>
<reference evidence="5" key="1">
    <citation type="journal article" date="2011" name="Proc. Natl. Acad. Sci. U.S.A.">
        <title>Genomic insights into the physiology and ecology of the marine filamentous cyanobacterium Lyngbya majuscula.</title>
        <authorList>
            <person name="Jones A.C."/>
            <person name="Monroe E.A."/>
            <person name="Podell S."/>
            <person name="Hess W.R."/>
            <person name="Klages S."/>
            <person name="Esquenazi E."/>
            <person name="Niessen S."/>
            <person name="Hoover H."/>
            <person name="Rothmann M."/>
            <person name="Lasken R.S."/>
            <person name="Yates J.R.III."/>
            <person name="Reinhardt R."/>
            <person name="Kube M."/>
            <person name="Burkart M.D."/>
            <person name="Allen E.E."/>
            <person name="Dorrestein P.C."/>
            <person name="Gerwick W.H."/>
            <person name="Gerwick L."/>
        </authorList>
    </citation>
    <scope>NUCLEOTIDE SEQUENCE [LARGE SCALE GENOMIC DNA]</scope>
    <source>
        <strain evidence="5">3L</strain>
    </source>
</reference>
<dbReference type="PANTHER" id="PTHR43586">
    <property type="entry name" value="CYSTEINE DESULFURASE"/>
    <property type="match status" value="1"/>
</dbReference>
<proteinExistence type="predicted"/>
<evidence type="ECO:0000256" key="2">
    <source>
        <dbReference type="ARBA" id="ARBA00022898"/>
    </source>
</evidence>
<sequence length="490" mass="55928">MKKHFLQFRTGMAGVNKTIPTADGSYQKIVYADWAGSGRNYLPIEARIQQEIMPLITNTEAEVNYTRTAMTHAYNTARKIIAEHINASIDDIIITASSGATMLIKRFQTMLGLTPKTNLTPSLPINKKPVVFVTHMEHYSNHDSWMETDVTVEVINPDCTGLVDLGHLQELLHKYRECPLKMASVTACSNITGISPPFNSIAKIMHEAGGFIFVDFSCSAPYVDIDMHPPQENTHLDAIFFSSHKFLGGPGSCGVLAFNRKLYHQVNFLFRGESRENQPRHFDNYKTIKEIERLEYSGTPALLQTIRAAMCIRLKEEMGVDKILSRDQILLNMLWKKLEIIPNLHILASQHRYRLPIISFYIENLDSYIGARLLNDKFAIQCKASRAAPGSYGYSLLKEGKPESQEDRFNYNQQHNPQLGWIRVSLHPVMMDEEIKFIADSIIQLANRHQEWSQDYLYDRYRNSKSQASINLDCQAQEAMTTIFSRSFVH</sequence>
<dbReference type="Proteomes" id="UP000003959">
    <property type="component" value="Unassembled WGS sequence"/>
</dbReference>
<dbReference type="OrthoDB" id="9804366at2"/>
<name>F4XKQ2_9CYAN</name>
<keyword evidence="4" id="KW-0456">Lyase</keyword>
<dbReference type="InterPro" id="IPR015424">
    <property type="entry name" value="PyrdxlP-dep_Trfase"/>
</dbReference>